<gene>
    <name evidence="1" type="ORF">GCM10007422_09150</name>
    <name evidence="2" type="ORF">GGQ60_001720</name>
</gene>
<comment type="caution">
    <text evidence="2">The sequence shown here is derived from an EMBL/GenBank/DDBJ whole genome shotgun (WGS) entry which is preliminary data.</text>
</comment>
<dbReference type="Proteomes" id="UP000532273">
    <property type="component" value="Unassembled WGS sequence"/>
</dbReference>
<dbReference type="AlphaFoldDB" id="A0A7W6P6A7"/>
<dbReference type="EMBL" id="JACIEF010000002">
    <property type="protein sequence ID" value="MBB4107739.1"/>
    <property type="molecule type" value="Genomic_DNA"/>
</dbReference>
<dbReference type="Proteomes" id="UP000642938">
    <property type="component" value="Unassembled WGS sequence"/>
</dbReference>
<reference evidence="2 3" key="3">
    <citation type="submission" date="2020-08" db="EMBL/GenBank/DDBJ databases">
        <title>Genomic Encyclopedia of Type Strains, Phase IV (KMG-IV): sequencing the most valuable type-strain genomes for metagenomic binning, comparative biology and taxonomic classification.</title>
        <authorList>
            <person name="Goeker M."/>
        </authorList>
    </citation>
    <scope>NUCLEOTIDE SEQUENCE [LARGE SCALE GENOMIC DNA]</scope>
    <source>
        <strain evidence="2 3">DSM 100774</strain>
    </source>
</reference>
<proteinExistence type="predicted"/>
<protein>
    <submittedName>
        <fullName evidence="2">Uncharacterized protein</fullName>
    </submittedName>
</protein>
<sequence length="303" mass="33354">MNLQEIQAEMATNTALKTELLGALESDLITHAKAKGIIVRTADEEAAHLKNYEKEKLDPRISEIYTGIDKDVLEASGIERQPQEKTYAYVKRVAASLLGEKKDLEKKLSDAMAGKGDELTKAELNTLKTSLAEKEQALKDLQENSKKETFTLKVGFGIDRFLAGQKIYVPAHVPEDKKKAYIEARINAIKTDFLNTFKPEETDKGIVFKDASGTIQMNAAKAAPKTEAELIAERYEFDFEQEGGSGGGAGSGGKGGKVDDAVLLAEVKDKQSLYEYLAKKGLITGSEAWKKEYEEVSKKLNIQ</sequence>
<evidence type="ECO:0000313" key="4">
    <source>
        <dbReference type="Proteomes" id="UP000642938"/>
    </source>
</evidence>
<reference evidence="1" key="4">
    <citation type="submission" date="2024-05" db="EMBL/GenBank/DDBJ databases">
        <authorList>
            <person name="Sun Q."/>
            <person name="Zhou Y."/>
        </authorList>
    </citation>
    <scope>NUCLEOTIDE SEQUENCE</scope>
    <source>
        <strain evidence="1">CGMCC 1.15287</strain>
    </source>
</reference>
<evidence type="ECO:0000313" key="2">
    <source>
        <dbReference type="EMBL" id="MBB4107739.1"/>
    </source>
</evidence>
<dbReference type="RefSeq" id="WP_183762227.1">
    <property type="nucleotide sequence ID" value="NZ_BMHZ01000001.1"/>
</dbReference>
<name>A0A7W6P6A7_9SPHI</name>
<reference evidence="4" key="2">
    <citation type="journal article" date="2019" name="Int. J. Syst. Evol. Microbiol.">
        <title>The Global Catalogue of Microorganisms (GCM) 10K type strain sequencing project: providing services to taxonomists for standard genome sequencing and annotation.</title>
        <authorList>
            <consortium name="The Broad Institute Genomics Platform"/>
            <consortium name="The Broad Institute Genome Sequencing Center for Infectious Disease"/>
            <person name="Wu L."/>
            <person name="Ma J."/>
        </authorList>
    </citation>
    <scope>NUCLEOTIDE SEQUENCE [LARGE SCALE GENOMIC DNA]</scope>
    <source>
        <strain evidence="4">CGMCC 1.15287</strain>
    </source>
</reference>
<accession>A0A7W6P6A7</accession>
<evidence type="ECO:0000313" key="1">
    <source>
        <dbReference type="EMBL" id="GGG97379.1"/>
    </source>
</evidence>
<dbReference type="EMBL" id="BMHZ01000001">
    <property type="protein sequence ID" value="GGG97379.1"/>
    <property type="molecule type" value="Genomic_DNA"/>
</dbReference>
<keyword evidence="4" id="KW-1185">Reference proteome</keyword>
<organism evidence="2 3">
    <name type="scientific">Pedobacter zeae</name>
    <dbReference type="NCBI Taxonomy" id="1737356"/>
    <lineage>
        <taxon>Bacteria</taxon>
        <taxon>Pseudomonadati</taxon>
        <taxon>Bacteroidota</taxon>
        <taxon>Sphingobacteriia</taxon>
        <taxon>Sphingobacteriales</taxon>
        <taxon>Sphingobacteriaceae</taxon>
        <taxon>Pedobacter</taxon>
    </lineage>
</organism>
<evidence type="ECO:0000313" key="3">
    <source>
        <dbReference type="Proteomes" id="UP000532273"/>
    </source>
</evidence>
<reference evidence="1" key="1">
    <citation type="journal article" date="2014" name="Int. J. Syst. Evol. Microbiol.">
        <title>Complete genome of a new Firmicutes species belonging to the dominant human colonic microbiota ('Ruminococcus bicirculans') reveals two chromosomes and a selective capacity to utilize plant glucans.</title>
        <authorList>
            <consortium name="NISC Comparative Sequencing Program"/>
            <person name="Wegmann U."/>
            <person name="Louis P."/>
            <person name="Goesmann A."/>
            <person name="Henrissat B."/>
            <person name="Duncan S.H."/>
            <person name="Flint H.J."/>
        </authorList>
    </citation>
    <scope>NUCLEOTIDE SEQUENCE</scope>
    <source>
        <strain evidence="1">CGMCC 1.15287</strain>
    </source>
</reference>